<comment type="caution">
    <text evidence="1">The sequence shown here is derived from an EMBL/GenBank/DDBJ whole genome shotgun (WGS) entry which is preliminary data.</text>
</comment>
<dbReference type="InterPro" id="IPR011990">
    <property type="entry name" value="TPR-like_helical_dom_sf"/>
</dbReference>
<accession>A0AA43QTD9</accession>
<protein>
    <submittedName>
        <fullName evidence="1">Uncharacterized protein</fullName>
    </submittedName>
</protein>
<sequence length="1058" mass="119587">MADPFSILSGTVGIIDVTSRFVQYITATGAAAANVNEDLRTLLGEFETLSSVAKSIQDLQTPVASDIEPDPLKNLRYGTGKILIDCRQTLERLERLVKNVLGEHHSKRPLSEQHGLVKRLNSFRVQLRKQKQDGEFFRLREQLNTCHIALQLCSQKIDQWHNQTSNTIAQNSLDRLLEEIQLLAIDLKSPRDYPPQAFKPGSEHTNKYFEAPAAKNLFVGREALLETVSTAFALKRFHLNQSKSQNNLMLLELVFNSDSSFMDSVGLGKPSSVPNFVREIRGSIAKYGEGHQSLKAAKNWLSSQEYPWLLVIDSVDDPSIPIGDYIPGGERGNILITTRNPDLKKLGTVGDGFSHFEGLEKHEAETLLLQTAEEPKPWQSSVMELAATITKALGYLPLALVHAGTAIARGLSTLPEYVKDLDDIRKVLRSRWQGSGKNPDAFDLEKNVFASYDMMYQDLDRQSSSEARDAIEMLKVLAFLDCENVRFDFLAKAARSPWDREQMELERHAEKELQKMTHAPKVADKPWLQRLKEWAIGLLFKYEDRGLLPSVLRDTETSGCFQPSRLRQALSELTRQSLVTHRRMGDVDIYSMHPLVHRWVRERPQMALPERGLWCQAAASILTQCIALPPLGTTDGERQMRRHLLPHLDHVLKRQAEFRAELKTKQEERWPSWRSVTPPQMDRKTVLQFAKFSRVYTECGRFSEAAELQVQVKDYLCQMLGMKDRKTQIISLALAGTYCLLTRWNDALALQQEALNSCIDSLGQDHYRTLKIKDEIGRSQCARGRFKEALKLHEDAIEGMKKILSADHEDIFRAMANLGVVYQKYFQWQKAKEIHVEAVEGLTRALGPTDDNTLWAKENLAMTNLEIGGDSLQDARDAMDKILEQRCKELGKEHSLTLWSTLCLARIKSGLGLHIEAETDLRAGLEIAAANLGDDNYGVILGRTHLARALVQQKLYPEAEEILLDVMELRRYEAGAREEGDHPDRLMVMWYTVDCYQLQGKVEGAIQLCTGILGSLQQMPNGENHPLALQVKKKLSELREQAPALPVPPSSQSLNPAV</sequence>
<dbReference type="Pfam" id="PF13374">
    <property type="entry name" value="TPR_10"/>
    <property type="match status" value="2"/>
</dbReference>
<dbReference type="Gene3D" id="1.25.40.10">
    <property type="entry name" value="Tetratricopeptide repeat domain"/>
    <property type="match status" value="2"/>
</dbReference>
<dbReference type="Pfam" id="PF13424">
    <property type="entry name" value="TPR_12"/>
    <property type="match status" value="1"/>
</dbReference>
<dbReference type="InterPro" id="IPR053137">
    <property type="entry name" value="NLR-like"/>
</dbReference>
<dbReference type="SUPFAM" id="SSF48452">
    <property type="entry name" value="TPR-like"/>
    <property type="match status" value="2"/>
</dbReference>
<organism evidence="1 2">
    <name type="scientific">Ramalina farinacea</name>
    <dbReference type="NCBI Taxonomy" id="258253"/>
    <lineage>
        <taxon>Eukaryota</taxon>
        <taxon>Fungi</taxon>
        <taxon>Dikarya</taxon>
        <taxon>Ascomycota</taxon>
        <taxon>Pezizomycotina</taxon>
        <taxon>Lecanoromycetes</taxon>
        <taxon>OSLEUM clade</taxon>
        <taxon>Lecanoromycetidae</taxon>
        <taxon>Lecanorales</taxon>
        <taxon>Lecanorineae</taxon>
        <taxon>Ramalinaceae</taxon>
        <taxon>Ramalina</taxon>
    </lineage>
</organism>
<dbReference type="SUPFAM" id="SSF52540">
    <property type="entry name" value="P-loop containing nucleoside triphosphate hydrolases"/>
    <property type="match status" value="1"/>
</dbReference>
<dbReference type="EMBL" id="JAPUFD010000018">
    <property type="protein sequence ID" value="MDI1492283.1"/>
    <property type="molecule type" value="Genomic_DNA"/>
</dbReference>
<name>A0AA43QTD9_9LECA</name>
<dbReference type="PANTHER" id="PTHR46082">
    <property type="entry name" value="ATP/GTP-BINDING PROTEIN-RELATED"/>
    <property type="match status" value="1"/>
</dbReference>
<evidence type="ECO:0000313" key="1">
    <source>
        <dbReference type="EMBL" id="MDI1492283.1"/>
    </source>
</evidence>
<dbReference type="Proteomes" id="UP001161017">
    <property type="component" value="Unassembled WGS sequence"/>
</dbReference>
<reference evidence="1" key="1">
    <citation type="journal article" date="2023" name="Genome Biol. Evol.">
        <title>First Whole Genome Sequence and Flow Cytometry Genome Size Data for the Lichen-Forming Fungus Ramalina farinacea (Ascomycota).</title>
        <authorList>
            <person name="Llewellyn T."/>
            <person name="Mian S."/>
            <person name="Hill R."/>
            <person name="Leitch I.J."/>
            <person name="Gaya E."/>
        </authorList>
    </citation>
    <scope>NUCLEOTIDE SEQUENCE</scope>
    <source>
        <strain evidence="1">LIQ254RAFAR</strain>
    </source>
</reference>
<dbReference type="AlphaFoldDB" id="A0AA43QTD9"/>
<keyword evidence="2" id="KW-1185">Reference proteome</keyword>
<proteinExistence type="predicted"/>
<evidence type="ECO:0000313" key="2">
    <source>
        <dbReference type="Proteomes" id="UP001161017"/>
    </source>
</evidence>
<dbReference type="PANTHER" id="PTHR46082:SF6">
    <property type="entry name" value="AAA+ ATPASE DOMAIN-CONTAINING PROTEIN-RELATED"/>
    <property type="match status" value="1"/>
</dbReference>
<gene>
    <name evidence="1" type="ORF">OHK93_003495</name>
</gene>
<dbReference type="InterPro" id="IPR027417">
    <property type="entry name" value="P-loop_NTPase"/>
</dbReference>